<dbReference type="PANTHER" id="PTHR43132:SF9">
    <property type="entry name" value="ARSR FAMILY TRANSCRIPTIONAL REGULATORY PROTEIN"/>
    <property type="match status" value="1"/>
</dbReference>
<dbReference type="SUPFAM" id="SSF46785">
    <property type="entry name" value="Winged helix' DNA-binding domain"/>
    <property type="match status" value="1"/>
</dbReference>
<proteinExistence type="predicted"/>
<evidence type="ECO:0000256" key="1">
    <source>
        <dbReference type="ARBA" id="ARBA00023015"/>
    </source>
</evidence>
<organism evidence="5 6">
    <name type="scientific">Gemmata palustris</name>
    <dbReference type="NCBI Taxonomy" id="2822762"/>
    <lineage>
        <taxon>Bacteria</taxon>
        <taxon>Pseudomonadati</taxon>
        <taxon>Planctomycetota</taxon>
        <taxon>Planctomycetia</taxon>
        <taxon>Gemmatales</taxon>
        <taxon>Gemmataceae</taxon>
        <taxon>Gemmata</taxon>
    </lineage>
</organism>
<feature type="domain" description="HTH arsR-type" evidence="4">
    <location>
        <begin position="6"/>
        <end position="100"/>
    </location>
</feature>
<dbReference type="Pfam" id="PF12840">
    <property type="entry name" value="HTH_20"/>
    <property type="match status" value="1"/>
</dbReference>
<keyword evidence="6" id="KW-1185">Reference proteome</keyword>
<keyword evidence="2" id="KW-0238">DNA-binding</keyword>
<dbReference type="NCBIfam" id="NF033788">
    <property type="entry name" value="HTH_metalloreg"/>
    <property type="match status" value="1"/>
</dbReference>
<dbReference type="InterPro" id="IPR051011">
    <property type="entry name" value="Metal_resp_trans_reg"/>
</dbReference>
<gene>
    <name evidence="5" type="ORF">J8F10_37285</name>
</gene>
<evidence type="ECO:0000313" key="5">
    <source>
        <dbReference type="EMBL" id="MBP3960910.1"/>
    </source>
</evidence>
<dbReference type="PROSITE" id="PS50987">
    <property type="entry name" value="HTH_ARSR_2"/>
    <property type="match status" value="1"/>
</dbReference>
<dbReference type="RefSeq" id="WP_210663407.1">
    <property type="nucleotide sequence ID" value="NZ_JAGKQQ010000002.1"/>
</dbReference>
<dbReference type="InterPro" id="IPR001845">
    <property type="entry name" value="HTH_ArsR_DNA-bd_dom"/>
</dbReference>
<name>A0ABS5C4M8_9BACT</name>
<dbReference type="PANTHER" id="PTHR43132">
    <property type="entry name" value="ARSENICAL RESISTANCE OPERON REPRESSOR ARSR-RELATED"/>
    <property type="match status" value="1"/>
</dbReference>
<evidence type="ECO:0000256" key="2">
    <source>
        <dbReference type="ARBA" id="ARBA00023125"/>
    </source>
</evidence>
<evidence type="ECO:0000259" key="4">
    <source>
        <dbReference type="PROSITE" id="PS50987"/>
    </source>
</evidence>
<dbReference type="InterPro" id="IPR036388">
    <property type="entry name" value="WH-like_DNA-bd_sf"/>
</dbReference>
<comment type="caution">
    <text evidence="5">The sequence shown here is derived from an EMBL/GenBank/DDBJ whole genome shotgun (WGS) entry which is preliminary data.</text>
</comment>
<dbReference type="InterPro" id="IPR011991">
    <property type="entry name" value="ArsR-like_HTH"/>
</dbReference>
<reference evidence="5 6" key="1">
    <citation type="submission" date="2021-04" db="EMBL/GenBank/DDBJ databases">
        <authorList>
            <person name="Ivanova A."/>
        </authorList>
    </citation>
    <scope>NUCLEOTIDE SEQUENCE [LARGE SCALE GENOMIC DNA]</scope>
    <source>
        <strain evidence="5 6">G18</strain>
    </source>
</reference>
<dbReference type="Gene3D" id="1.10.10.10">
    <property type="entry name" value="Winged helix-like DNA-binding domain superfamily/Winged helix DNA-binding domain"/>
    <property type="match status" value="1"/>
</dbReference>
<dbReference type="InterPro" id="IPR036390">
    <property type="entry name" value="WH_DNA-bd_sf"/>
</dbReference>
<dbReference type="PRINTS" id="PR00778">
    <property type="entry name" value="HTHARSR"/>
</dbReference>
<accession>A0ABS5C4M8</accession>
<evidence type="ECO:0000313" key="6">
    <source>
        <dbReference type="Proteomes" id="UP000676565"/>
    </source>
</evidence>
<evidence type="ECO:0000256" key="3">
    <source>
        <dbReference type="ARBA" id="ARBA00023163"/>
    </source>
</evidence>
<sequence>MESSPLDRNALEAVARLFAVLAEPTRLAILQCLKGGPRAVSELVNELEAKQANVSKQLGILYAAGLLARERDGNLVRYSIAESMIFELCELVCGKLRRDAERRLEALGGEDKPRK</sequence>
<dbReference type="Proteomes" id="UP000676565">
    <property type="component" value="Unassembled WGS sequence"/>
</dbReference>
<dbReference type="SMART" id="SM00418">
    <property type="entry name" value="HTH_ARSR"/>
    <property type="match status" value="1"/>
</dbReference>
<keyword evidence="1" id="KW-0805">Transcription regulation</keyword>
<dbReference type="CDD" id="cd00090">
    <property type="entry name" value="HTH_ARSR"/>
    <property type="match status" value="1"/>
</dbReference>
<dbReference type="EMBL" id="JAGKQQ010000002">
    <property type="protein sequence ID" value="MBP3960910.1"/>
    <property type="molecule type" value="Genomic_DNA"/>
</dbReference>
<protein>
    <submittedName>
        <fullName evidence="5">Winged helix-turn-helix transcriptional regulator</fullName>
    </submittedName>
</protein>
<keyword evidence="3" id="KW-0804">Transcription</keyword>